<dbReference type="RefSeq" id="WP_073012771.1">
    <property type="nucleotide sequence ID" value="NZ_FQZO01000015.1"/>
</dbReference>
<dbReference type="Gene3D" id="1.10.10.60">
    <property type="entry name" value="Homeodomain-like"/>
    <property type="match status" value="2"/>
</dbReference>
<feature type="domain" description="HTH araC/xylS-type" evidence="4">
    <location>
        <begin position="176"/>
        <end position="275"/>
    </location>
</feature>
<dbReference type="InterPro" id="IPR003313">
    <property type="entry name" value="AraC-bd"/>
</dbReference>
<keyword evidence="1" id="KW-0805">Transcription regulation</keyword>
<dbReference type="InterPro" id="IPR020449">
    <property type="entry name" value="Tscrpt_reg_AraC-type_HTH"/>
</dbReference>
<dbReference type="Proteomes" id="UP000184080">
    <property type="component" value="Unassembled WGS sequence"/>
</dbReference>
<name>A0A1M6PC64_9CLOT</name>
<dbReference type="GO" id="GO:0003700">
    <property type="term" value="F:DNA-binding transcription factor activity"/>
    <property type="evidence" value="ECO:0007669"/>
    <property type="project" value="InterPro"/>
</dbReference>
<dbReference type="SMART" id="SM00342">
    <property type="entry name" value="HTH_ARAC"/>
    <property type="match status" value="1"/>
</dbReference>
<reference evidence="5 6" key="1">
    <citation type="submission" date="2016-11" db="EMBL/GenBank/DDBJ databases">
        <authorList>
            <person name="Jaros S."/>
            <person name="Januszkiewicz K."/>
            <person name="Wedrychowicz H."/>
        </authorList>
    </citation>
    <scope>NUCLEOTIDE SEQUENCE [LARGE SCALE GENOMIC DNA]</scope>
    <source>
        <strain evidence="5 6">DSM 21864</strain>
    </source>
</reference>
<sequence length="278" mass="32518">MDNLLMEELFLEITNKYDSNLIVYQCGWEKCKPKHSYGPAVRDHYLIHFVTKGAGKFYIDNLTFDIKENQGFLICPGDITYYEADEKEPWEYIWVGFNGLKANEYIRRMGLDNHNPIIKTKNSIIVSDYLNNIFKCSKFQHAREVRMLGYLYLLLSILIEEAEIKEVSNYKYEYIEKAIEYIEMNYSRSISVQSIADHVGLNRCYFSSIFKNSLNMSPESFLIGYRINKACELFKQNKNLRIGDVSRSVGYSDQLVFSKVFKKVKGYSPSEYINPLKG</sequence>
<dbReference type="PRINTS" id="PR00032">
    <property type="entry name" value="HTHARAC"/>
</dbReference>
<evidence type="ECO:0000256" key="1">
    <source>
        <dbReference type="ARBA" id="ARBA00023015"/>
    </source>
</evidence>
<dbReference type="CDD" id="cd06986">
    <property type="entry name" value="cupin_MmsR-like_N"/>
    <property type="match status" value="1"/>
</dbReference>
<organism evidence="5 6">
    <name type="scientific">Clostridium amylolyticum</name>
    <dbReference type="NCBI Taxonomy" id="1121298"/>
    <lineage>
        <taxon>Bacteria</taxon>
        <taxon>Bacillati</taxon>
        <taxon>Bacillota</taxon>
        <taxon>Clostridia</taxon>
        <taxon>Eubacteriales</taxon>
        <taxon>Clostridiaceae</taxon>
        <taxon>Clostridium</taxon>
    </lineage>
</organism>
<evidence type="ECO:0000259" key="4">
    <source>
        <dbReference type="PROSITE" id="PS01124"/>
    </source>
</evidence>
<gene>
    <name evidence="5" type="ORF">SAMN05444401_0481</name>
</gene>
<dbReference type="PANTHER" id="PTHR43280:SF30">
    <property type="entry name" value="MMSAB OPERON REGULATORY PROTEIN"/>
    <property type="match status" value="1"/>
</dbReference>
<evidence type="ECO:0000256" key="2">
    <source>
        <dbReference type="ARBA" id="ARBA00023125"/>
    </source>
</evidence>
<evidence type="ECO:0000256" key="3">
    <source>
        <dbReference type="ARBA" id="ARBA00023163"/>
    </source>
</evidence>
<proteinExistence type="predicted"/>
<protein>
    <submittedName>
        <fullName evidence="5">AraC-type DNA-binding protein</fullName>
    </submittedName>
</protein>
<dbReference type="PANTHER" id="PTHR43280">
    <property type="entry name" value="ARAC-FAMILY TRANSCRIPTIONAL REGULATOR"/>
    <property type="match status" value="1"/>
</dbReference>
<keyword evidence="6" id="KW-1185">Reference proteome</keyword>
<dbReference type="InterPro" id="IPR037923">
    <property type="entry name" value="HTH-like"/>
</dbReference>
<accession>A0A1M6PC64</accession>
<dbReference type="AlphaFoldDB" id="A0A1M6PC64"/>
<keyword evidence="3" id="KW-0804">Transcription</keyword>
<evidence type="ECO:0000313" key="5">
    <source>
        <dbReference type="EMBL" id="SHK05517.1"/>
    </source>
</evidence>
<dbReference type="GO" id="GO:0043565">
    <property type="term" value="F:sequence-specific DNA binding"/>
    <property type="evidence" value="ECO:0007669"/>
    <property type="project" value="InterPro"/>
</dbReference>
<dbReference type="STRING" id="1121298.SAMN05444401_0481"/>
<evidence type="ECO:0000313" key="6">
    <source>
        <dbReference type="Proteomes" id="UP000184080"/>
    </source>
</evidence>
<dbReference type="Gene3D" id="2.60.120.280">
    <property type="entry name" value="Regulatory protein AraC"/>
    <property type="match status" value="1"/>
</dbReference>
<keyword evidence="2 5" id="KW-0238">DNA-binding</keyword>
<dbReference type="SUPFAM" id="SSF51215">
    <property type="entry name" value="Regulatory protein AraC"/>
    <property type="match status" value="1"/>
</dbReference>
<dbReference type="Pfam" id="PF02311">
    <property type="entry name" value="AraC_binding"/>
    <property type="match status" value="1"/>
</dbReference>
<dbReference type="InterPro" id="IPR009057">
    <property type="entry name" value="Homeodomain-like_sf"/>
</dbReference>
<dbReference type="InterPro" id="IPR018060">
    <property type="entry name" value="HTH_AraC"/>
</dbReference>
<dbReference type="Pfam" id="PF12833">
    <property type="entry name" value="HTH_18"/>
    <property type="match status" value="1"/>
</dbReference>
<dbReference type="SUPFAM" id="SSF46689">
    <property type="entry name" value="Homeodomain-like"/>
    <property type="match status" value="2"/>
</dbReference>
<dbReference type="PROSITE" id="PS01124">
    <property type="entry name" value="HTH_ARAC_FAMILY_2"/>
    <property type="match status" value="1"/>
</dbReference>
<dbReference type="EMBL" id="FQZO01000015">
    <property type="protein sequence ID" value="SHK05517.1"/>
    <property type="molecule type" value="Genomic_DNA"/>
</dbReference>